<dbReference type="PROSITE" id="PS50975">
    <property type="entry name" value="ATP_GRASP"/>
    <property type="match status" value="1"/>
</dbReference>
<evidence type="ECO:0000256" key="2">
    <source>
        <dbReference type="PROSITE-ProRule" id="PRU00409"/>
    </source>
</evidence>
<evidence type="ECO:0000313" key="5">
    <source>
        <dbReference type="Proteomes" id="UP000218765"/>
    </source>
</evidence>
<name>A0A1Z4VMG9_9GAMM</name>
<dbReference type="KEGG" id="ttc:FOKN1_0406"/>
<dbReference type="PANTHER" id="PTHR21621">
    <property type="entry name" value="RIBOSOMAL PROTEIN S6 MODIFICATION PROTEIN"/>
    <property type="match status" value="1"/>
</dbReference>
<dbReference type="GO" id="GO:0016740">
    <property type="term" value="F:transferase activity"/>
    <property type="evidence" value="ECO:0007669"/>
    <property type="project" value="UniProtKB-KW"/>
</dbReference>
<organism evidence="4 5">
    <name type="scientific">Thiohalobacter thiocyanaticus</name>
    <dbReference type="NCBI Taxonomy" id="585455"/>
    <lineage>
        <taxon>Bacteria</taxon>
        <taxon>Pseudomonadati</taxon>
        <taxon>Pseudomonadota</taxon>
        <taxon>Gammaproteobacteria</taxon>
        <taxon>Thiohalobacterales</taxon>
        <taxon>Thiohalobacteraceae</taxon>
        <taxon>Thiohalobacter</taxon>
    </lineage>
</organism>
<sequence>MNRIRFDPLRTLGMPRLVHVKPEHMYRHLEQIRVADWLLFPAAWQVNALHYGLGRRIFPSPATYHLGHSKVEMTRALLAVCPHNVPETWIGAATPAQLEEALETLSLPLVAKVPRSARGEGVHLIESRADLLAYARHSEVLYLQEYLPITRDLRIVYVGDRVVSAYWRQAAPGVFHTNVARGGRVHFDDIPAAAIALVEQVARRLGIDHAGFDVAEVQGWFYILEFNPLFGLEALNRQGIRIAPLIEDYLRRAGGPADSDPDAPLAA</sequence>
<feature type="domain" description="ATP-grasp" evidence="3">
    <location>
        <begin position="75"/>
        <end position="254"/>
    </location>
</feature>
<dbReference type="Proteomes" id="UP000218765">
    <property type="component" value="Chromosome"/>
</dbReference>
<proteinExistence type="predicted"/>
<dbReference type="Pfam" id="PF08443">
    <property type="entry name" value="RimK"/>
    <property type="match status" value="1"/>
</dbReference>
<keyword evidence="5" id="KW-1185">Reference proteome</keyword>
<reference evidence="4 5" key="1">
    <citation type="submission" date="2017-05" db="EMBL/GenBank/DDBJ databases">
        <title>Thiocyanate degradation by Thiohalobacter thiocyanaticus FOKN1.</title>
        <authorList>
            <person name="Oshiki M."/>
            <person name="Fukushima T."/>
            <person name="Kawano S."/>
            <person name="Nakagawa J."/>
        </authorList>
    </citation>
    <scope>NUCLEOTIDE SEQUENCE [LARGE SCALE GENOMIC DNA]</scope>
    <source>
        <strain evidence="4 5">FOKN1</strain>
    </source>
</reference>
<dbReference type="GO" id="GO:0005524">
    <property type="term" value="F:ATP binding"/>
    <property type="evidence" value="ECO:0007669"/>
    <property type="project" value="UniProtKB-UniRule"/>
</dbReference>
<dbReference type="GO" id="GO:0046872">
    <property type="term" value="F:metal ion binding"/>
    <property type="evidence" value="ECO:0007669"/>
    <property type="project" value="InterPro"/>
</dbReference>
<accession>A0A1Z4VMG9</accession>
<dbReference type="GO" id="GO:0005737">
    <property type="term" value="C:cytoplasm"/>
    <property type="evidence" value="ECO:0007669"/>
    <property type="project" value="TreeGrafter"/>
</dbReference>
<dbReference type="EMBL" id="AP018052">
    <property type="protein sequence ID" value="BAZ92810.1"/>
    <property type="molecule type" value="Genomic_DNA"/>
</dbReference>
<dbReference type="InterPro" id="IPR011761">
    <property type="entry name" value="ATP-grasp"/>
</dbReference>
<evidence type="ECO:0000256" key="1">
    <source>
        <dbReference type="ARBA" id="ARBA00023211"/>
    </source>
</evidence>
<keyword evidence="2" id="KW-0547">Nucleotide-binding</keyword>
<dbReference type="Gene3D" id="3.30.470.20">
    <property type="entry name" value="ATP-grasp fold, B domain"/>
    <property type="match status" value="1"/>
</dbReference>
<keyword evidence="2" id="KW-0067">ATP-binding</keyword>
<dbReference type="PANTHER" id="PTHR21621:SF0">
    <property type="entry name" value="BETA-CITRYLGLUTAMATE SYNTHASE B-RELATED"/>
    <property type="match status" value="1"/>
</dbReference>
<dbReference type="SUPFAM" id="SSF56059">
    <property type="entry name" value="Glutathione synthetase ATP-binding domain-like"/>
    <property type="match status" value="1"/>
</dbReference>
<keyword evidence="4" id="KW-0808">Transferase</keyword>
<protein>
    <submittedName>
        <fullName evidence="4">Ribosomal protein S6 glutaminyl transferase</fullName>
    </submittedName>
</protein>
<dbReference type="RefSeq" id="WP_096364225.1">
    <property type="nucleotide sequence ID" value="NZ_AP018052.1"/>
</dbReference>
<dbReference type="InterPro" id="IPR013651">
    <property type="entry name" value="ATP-grasp_RimK-type"/>
</dbReference>
<dbReference type="GO" id="GO:0018169">
    <property type="term" value="F:ribosomal S6-glutamic acid ligase activity"/>
    <property type="evidence" value="ECO:0007669"/>
    <property type="project" value="TreeGrafter"/>
</dbReference>
<evidence type="ECO:0000259" key="3">
    <source>
        <dbReference type="PROSITE" id="PS50975"/>
    </source>
</evidence>
<evidence type="ECO:0000313" key="4">
    <source>
        <dbReference type="EMBL" id="BAZ92810.1"/>
    </source>
</evidence>
<keyword evidence="1" id="KW-0464">Manganese</keyword>
<dbReference type="OrthoDB" id="1704979at2"/>
<dbReference type="AlphaFoldDB" id="A0A1Z4VMG9"/>
<dbReference type="GO" id="GO:0009432">
    <property type="term" value="P:SOS response"/>
    <property type="evidence" value="ECO:0007669"/>
    <property type="project" value="TreeGrafter"/>
</dbReference>
<gene>
    <name evidence="4" type="ORF">FOKN1_0406</name>
</gene>